<dbReference type="GO" id="GO:0006606">
    <property type="term" value="P:protein import into nucleus"/>
    <property type="evidence" value="ECO:0007669"/>
    <property type="project" value="TreeGrafter"/>
</dbReference>
<dbReference type="Pfam" id="PF25758">
    <property type="entry name" value="TPR_IPO11"/>
    <property type="match status" value="1"/>
</dbReference>
<dbReference type="InterPro" id="IPR058669">
    <property type="entry name" value="TPR_IPO7/11-like"/>
</dbReference>
<keyword evidence="7" id="KW-1185">Reference proteome</keyword>
<evidence type="ECO:0000256" key="3">
    <source>
        <dbReference type="ARBA" id="ARBA00022448"/>
    </source>
</evidence>
<accession>A0A8E2JZ76</accession>
<dbReference type="FunFam" id="1.25.10.10:FF:000362">
    <property type="entry name" value="Importin 11, putative"/>
    <property type="match status" value="1"/>
</dbReference>
<dbReference type="Proteomes" id="UP000250140">
    <property type="component" value="Unassembled WGS sequence"/>
</dbReference>
<dbReference type="GO" id="GO:0031267">
    <property type="term" value="F:small GTPase binding"/>
    <property type="evidence" value="ECO:0007669"/>
    <property type="project" value="InterPro"/>
</dbReference>
<dbReference type="GO" id="GO:0005635">
    <property type="term" value="C:nuclear envelope"/>
    <property type="evidence" value="ECO:0007669"/>
    <property type="project" value="TreeGrafter"/>
</dbReference>
<name>A0A8E2JZ76_9PEZI</name>
<dbReference type="PANTHER" id="PTHR10997:SF7">
    <property type="entry name" value="IMPORTIN-11"/>
    <property type="match status" value="1"/>
</dbReference>
<keyword evidence="3" id="KW-0813">Transport</keyword>
<evidence type="ECO:0000256" key="4">
    <source>
        <dbReference type="ARBA" id="ARBA00023242"/>
    </source>
</evidence>
<dbReference type="Pfam" id="PF03810">
    <property type="entry name" value="IBN_N"/>
    <property type="match status" value="1"/>
</dbReference>
<dbReference type="OrthoDB" id="361693at2759"/>
<evidence type="ECO:0000313" key="7">
    <source>
        <dbReference type="Proteomes" id="UP000250140"/>
    </source>
</evidence>
<dbReference type="PROSITE" id="PS50166">
    <property type="entry name" value="IMPORTIN_B_NT"/>
    <property type="match status" value="1"/>
</dbReference>
<proteinExistence type="inferred from homology"/>
<evidence type="ECO:0000256" key="2">
    <source>
        <dbReference type="ARBA" id="ARBA00007991"/>
    </source>
</evidence>
<keyword evidence="4" id="KW-0539">Nucleus</keyword>
<dbReference type="SMART" id="SM00913">
    <property type="entry name" value="IBN_N"/>
    <property type="match status" value="1"/>
</dbReference>
<dbReference type="Gene3D" id="1.25.10.10">
    <property type="entry name" value="Leucine-rich Repeat Variant"/>
    <property type="match status" value="1"/>
</dbReference>
<dbReference type="InterPro" id="IPR016024">
    <property type="entry name" value="ARM-type_fold"/>
</dbReference>
<comment type="subcellular location">
    <subcellularLocation>
        <location evidence="1">Nucleus</location>
    </subcellularLocation>
</comment>
<dbReference type="EMBL" id="KV748556">
    <property type="protein sequence ID" value="OCL14599.1"/>
    <property type="molecule type" value="Genomic_DNA"/>
</dbReference>
<dbReference type="AlphaFoldDB" id="A0A8E2JZ76"/>
<dbReference type="SUPFAM" id="SSF48371">
    <property type="entry name" value="ARM repeat"/>
    <property type="match status" value="1"/>
</dbReference>
<organism evidence="6 7">
    <name type="scientific">Glonium stellatum</name>
    <dbReference type="NCBI Taxonomy" id="574774"/>
    <lineage>
        <taxon>Eukaryota</taxon>
        <taxon>Fungi</taxon>
        <taxon>Dikarya</taxon>
        <taxon>Ascomycota</taxon>
        <taxon>Pezizomycotina</taxon>
        <taxon>Dothideomycetes</taxon>
        <taxon>Pleosporomycetidae</taxon>
        <taxon>Gloniales</taxon>
        <taxon>Gloniaceae</taxon>
        <taxon>Glonium</taxon>
    </lineage>
</organism>
<evidence type="ECO:0000259" key="5">
    <source>
        <dbReference type="PROSITE" id="PS50166"/>
    </source>
</evidence>
<evidence type="ECO:0000256" key="1">
    <source>
        <dbReference type="ARBA" id="ARBA00004123"/>
    </source>
</evidence>
<comment type="similarity">
    <text evidence="2">Belongs to the importin beta family.</text>
</comment>
<feature type="domain" description="Importin N-terminal" evidence="5">
    <location>
        <begin position="39"/>
        <end position="111"/>
    </location>
</feature>
<protein>
    <submittedName>
        <fullName evidence="6">ARM repeat-containing protein</fullName>
    </submittedName>
</protein>
<sequence length="1050" mass="117718">MDAEYLIEVPGEANPLTEGILYHVLRSAASNDPQQIQTGTKQLQKWETHKGYYSLLQAVFVDKSLPLEVRYLAIIQLKNGIDKYWRKTATNAVSKEDKALIRSRLLESGINEANPRLALQNSLAIAKIVRFEFPNDWPDAITQLIQILRSSTAPNASRLHLPRCLLILLHIIKELSTGRLMRTRANLQSVTPEIFHVLGQIYIEKVQRWQAFLRDGGDDEGGALEDIEQSLLAIKVLRRLLITGYEFPNRDKDVQEFWGIVRDQFGDFLPIALLEDSPLSPDVQQLIGKHLVQLAKLHLEMARVHPAAFVLLPDSLSLVRAYWGLIAKLGETFGSKTAVASSKIGTDGDADEDETPIIEKICLKGLLLIRACLSMVFYPAQTFKYRHAEEKEEKARATQLVKSDLLTEDLVREMMSTIVSRFFVFRLSDLRAWEEEPDEWEKREDGGEDYELSIRPCSEKLFLDLAKNFKGLVIQPLLQVFYSVATPENEDILFKDSVYTAIGLSADVLHEHLDFDAFISSTLVVEVQKQKPGYNILRRRIAILLGQWISIKVSEQSKPLVYEIFRHLLDNSDPLNDQVVRVTAGRQFKNIADEWEFKAVNFKPFTPDILTRLMALIGEVELPETKMALLHTISSLVERLEHHITPYADRIISLLPPLWEQSGEEHLMKQSILTVLSRLINAMKADSRIYHSQFIPIIRSSIEPGSDTQVYLLEDALDLWSSILAQTPSAPEPAPPDLLSLLPHLLPLFSLGTDTLRKSLEITESYLLLSPATVLADDFRNALLKSLAELLGNLKPDANGIVTHLVECVVRGASGFGGEAAVQVLVGDMLSSSFLAKLLAGLHGGWQLHQSHGPNRSAPDHAVDGVVETDYFSVLARIGLASPRVLFDAIASISNGGAEATLDWLLEEWFGHFENIGDGPSRKLVALALTRLLELGQPWILGRLQSLMTLWTDVVSELTDGLDDKSVDCLHWPDAPSAEELPTEPEAPEDVRRRELIYSDPVHRINLIVFIREHLQAAIQAAGGEKAFQEEWLERVDKDVVTAFGALGIL</sequence>
<dbReference type="InterPro" id="IPR011989">
    <property type="entry name" value="ARM-like"/>
</dbReference>
<dbReference type="GO" id="GO:0005829">
    <property type="term" value="C:cytosol"/>
    <property type="evidence" value="ECO:0007669"/>
    <property type="project" value="TreeGrafter"/>
</dbReference>
<gene>
    <name evidence="6" type="ORF">AOQ84DRAFT_384600</name>
</gene>
<reference evidence="6 7" key="1">
    <citation type="journal article" date="2016" name="Nat. Commun.">
        <title>Ectomycorrhizal ecology is imprinted in the genome of the dominant symbiotic fungus Cenococcum geophilum.</title>
        <authorList>
            <consortium name="DOE Joint Genome Institute"/>
            <person name="Peter M."/>
            <person name="Kohler A."/>
            <person name="Ohm R.A."/>
            <person name="Kuo A."/>
            <person name="Krutzmann J."/>
            <person name="Morin E."/>
            <person name="Arend M."/>
            <person name="Barry K.W."/>
            <person name="Binder M."/>
            <person name="Choi C."/>
            <person name="Clum A."/>
            <person name="Copeland A."/>
            <person name="Grisel N."/>
            <person name="Haridas S."/>
            <person name="Kipfer T."/>
            <person name="LaButti K."/>
            <person name="Lindquist E."/>
            <person name="Lipzen A."/>
            <person name="Maire R."/>
            <person name="Meier B."/>
            <person name="Mihaltcheva S."/>
            <person name="Molinier V."/>
            <person name="Murat C."/>
            <person name="Poggeler S."/>
            <person name="Quandt C.A."/>
            <person name="Sperisen C."/>
            <person name="Tritt A."/>
            <person name="Tisserant E."/>
            <person name="Crous P.W."/>
            <person name="Henrissat B."/>
            <person name="Nehls U."/>
            <person name="Egli S."/>
            <person name="Spatafora J.W."/>
            <person name="Grigoriev I.V."/>
            <person name="Martin F.M."/>
        </authorList>
    </citation>
    <scope>NUCLEOTIDE SEQUENCE [LARGE SCALE GENOMIC DNA]</scope>
    <source>
        <strain evidence="6 7">CBS 207.34</strain>
    </source>
</reference>
<evidence type="ECO:0000313" key="6">
    <source>
        <dbReference type="EMBL" id="OCL14599.1"/>
    </source>
</evidence>
<dbReference type="InterPro" id="IPR001494">
    <property type="entry name" value="Importin-beta_N"/>
</dbReference>
<dbReference type="PANTHER" id="PTHR10997">
    <property type="entry name" value="IMPORTIN-7, 8, 11"/>
    <property type="match status" value="1"/>
</dbReference>